<keyword evidence="1" id="KW-0472">Membrane</keyword>
<feature type="transmembrane region" description="Helical" evidence="1">
    <location>
        <begin position="83"/>
        <end position="104"/>
    </location>
</feature>
<dbReference type="PATRIC" id="fig|1227459.3.peg.520"/>
<sequence>MNVLELLASNWLTVLGGLAALVLVGFAWAEYEDEKTASEVGAGVGARSKRAIGGGVGFLSALTVGVLGGLYEAGMSLGDLGAVLGDLFVNAPELISGIIVGVVGTAGLSGVVPLSTIQFVGIAIVALGIGGIVGLRRGTF</sequence>
<dbReference type="AlphaFoldDB" id="M0HMC0"/>
<comment type="caution">
    <text evidence="2">The sequence shown here is derived from an EMBL/GenBank/DDBJ whole genome shotgun (WGS) entry which is preliminary data.</text>
</comment>
<accession>M0HMC0</accession>
<feature type="transmembrane region" description="Helical" evidence="1">
    <location>
        <begin position="51"/>
        <end position="71"/>
    </location>
</feature>
<keyword evidence="1" id="KW-1133">Transmembrane helix</keyword>
<protein>
    <submittedName>
        <fullName evidence="2">Uncharacterized protein</fullName>
    </submittedName>
</protein>
<dbReference type="Proteomes" id="UP000011571">
    <property type="component" value="Unassembled WGS sequence"/>
</dbReference>
<organism evidence="2 3">
    <name type="scientific">Haloferax gibbonsii (strain ATCC 33959 / DSM 4427 / JCM 8863 / NBRC 102184 / NCIMB 2188 / Ma 2.38)</name>
    <dbReference type="NCBI Taxonomy" id="1227459"/>
    <lineage>
        <taxon>Archaea</taxon>
        <taxon>Methanobacteriati</taxon>
        <taxon>Methanobacteriota</taxon>
        <taxon>Stenosarchaea group</taxon>
        <taxon>Halobacteria</taxon>
        <taxon>Halobacteriales</taxon>
        <taxon>Haloferacaceae</taxon>
        <taxon>Haloferax</taxon>
    </lineage>
</organism>
<evidence type="ECO:0000256" key="1">
    <source>
        <dbReference type="SAM" id="Phobius"/>
    </source>
</evidence>
<keyword evidence="3" id="KW-1185">Reference proteome</keyword>
<keyword evidence="1" id="KW-0812">Transmembrane</keyword>
<reference evidence="2 3" key="1">
    <citation type="journal article" date="2014" name="PLoS Genet.">
        <title>Phylogenetically driven sequencing of extremely halophilic archaea reveals strategies for static and dynamic osmo-response.</title>
        <authorList>
            <person name="Becker E.A."/>
            <person name="Seitzer P.M."/>
            <person name="Tritt A."/>
            <person name="Larsen D."/>
            <person name="Krusor M."/>
            <person name="Yao A.I."/>
            <person name="Wu D."/>
            <person name="Madern D."/>
            <person name="Eisen J.A."/>
            <person name="Darling A.E."/>
            <person name="Facciotti M.T."/>
        </authorList>
    </citation>
    <scope>NUCLEOTIDE SEQUENCE [LARGE SCALE GENOMIC DNA]</scope>
    <source>
        <strain evidence="3">ATCC 33959 / DSM 4427 / JCM 8863 / NBRC 102184 / NCIMB 2188 / Ma 2.38</strain>
    </source>
</reference>
<dbReference type="RefSeq" id="WP_004972437.1">
    <property type="nucleotide sequence ID" value="NZ_AOLJ01000007.1"/>
</dbReference>
<feature type="transmembrane region" description="Helical" evidence="1">
    <location>
        <begin position="116"/>
        <end position="135"/>
    </location>
</feature>
<feature type="transmembrane region" description="Helical" evidence="1">
    <location>
        <begin position="12"/>
        <end position="31"/>
    </location>
</feature>
<gene>
    <name evidence="2" type="ORF">C454_02830</name>
</gene>
<dbReference type="EMBL" id="AOLJ01000007">
    <property type="protein sequence ID" value="ELZ84928.1"/>
    <property type="molecule type" value="Genomic_DNA"/>
</dbReference>
<proteinExistence type="predicted"/>
<evidence type="ECO:0000313" key="2">
    <source>
        <dbReference type="EMBL" id="ELZ84928.1"/>
    </source>
</evidence>
<name>M0HMC0_HALGM</name>
<evidence type="ECO:0000313" key="3">
    <source>
        <dbReference type="Proteomes" id="UP000011571"/>
    </source>
</evidence>